<dbReference type="PANTHER" id="PTHR42913">
    <property type="entry name" value="APOPTOSIS-INDUCING FACTOR 1"/>
    <property type="match status" value="1"/>
</dbReference>
<evidence type="ECO:0000256" key="2">
    <source>
        <dbReference type="ARBA" id="ARBA00005272"/>
    </source>
</evidence>
<evidence type="ECO:0000313" key="8">
    <source>
        <dbReference type="Proteomes" id="UP000231530"/>
    </source>
</evidence>
<comment type="similarity">
    <text evidence="2">Belongs to the NADH dehydrogenase family.</text>
</comment>
<dbReference type="InterPro" id="IPR023753">
    <property type="entry name" value="FAD/NAD-binding_dom"/>
</dbReference>
<organism evidence="7 8">
    <name type="scientific">Candidatus Magasanikbacteria bacterium CG10_big_fil_rev_8_21_14_0_10_42_10</name>
    <dbReference type="NCBI Taxonomy" id="1974649"/>
    <lineage>
        <taxon>Bacteria</taxon>
        <taxon>Candidatus Magasanikiibacteriota</taxon>
    </lineage>
</organism>
<comment type="caution">
    <text evidence="7">The sequence shown here is derived from an EMBL/GenBank/DDBJ whole genome shotgun (WGS) entry which is preliminary data.</text>
</comment>
<gene>
    <name evidence="7" type="ORF">COU32_00695</name>
</gene>
<dbReference type="PRINTS" id="PR00411">
    <property type="entry name" value="PNDRDTASEI"/>
</dbReference>
<keyword evidence="4" id="KW-0274">FAD</keyword>
<reference evidence="8" key="1">
    <citation type="submission" date="2017-09" db="EMBL/GenBank/DDBJ databases">
        <title>Depth-based differentiation of microbial function through sediment-hosted aquifers and enrichment of novel symbionts in the deep terrestrial subsurface.</title>
        <authorList>
            <person name="Probst A.J."/>
            <person name="Ladd B."/>
            <person name="Jarett J.K."/>
            <person name="Geller-Mcgrath D.E."/>
            <person name="Sieber C.M.K."/>
            <person name="Emerson J.B."/>
            <person name="Anantharaman K."/>
            <person name="Thomas B.C."/>
            <person name="Malmstrom R."/>
            <person name="Stieglmeier M."/>
            <person name="Klingl A."/>
            <person name="Woyke T."/>
            <person name="Ryan C.M."/>
            <person name="Banfield J.F."/>
        </authorList>
    </citation>
    <scope>NUCLEOTIDE SEQUENCE [LARGE SCALE GENOMIC DNA]</scope>
</reference>
<evidence type="ECO:0000256" key="1">
    <source>
        <dbReference type="ARBA" id="ARBA00001974"/>
    </source>
</evidence>
<dbReference type="AlphaFoldDB" id="A0A2H0TX08"/>
<dbReference type="Gene3D" id="3.50.50.100">
    <property type="match status" value="1"/>
</dbReference>
<dbReference type="PRINTS" id="PR00368">
    <property type="entry name" value="FADPNR"/>
</dbReference>
<dbReference type="InterPro" id="IPR051169">
    <property type="entry name" value="NADH-Q_oxidoreductase"/>
</dbReference>
<dbReference type="Proteomes" id="UP000231530">
    <property type="component" value="Unassembled WGS sequence"/>
</dbReference>
<dbReference type="InterPro" id="IPR036188">
    <property type="entry name" value="FAD/NAD-bd_sf"/>
</dbReference>
<name>A0A2H0TX08_9BACT</name>
<comment type="cofactor">
    <cofactor evidence="1">
        <name>FAD</name>
        <dbReference type="ChEBI" id="CHEBI:57692"/>
    </cofactor>
</comment>
<evidence type="ECO:0000259" key="6">
    <source>
        <dbReference type="Pfam" id="PF07992"/>
    </source>
</evidence>
<dbReference type="SUPFAM" id="SSF51905">
    <property type="entry name" value="FAD/NAD(P)-binding domain"/>
    <property type="match status" value="2"/>
</dbReference>
<dbReference type="GO" id="GO:0019646">
    <property type="term" value="P:aerobic electron transport chain"/>
    <property type="evidence" value="ECO:0007669"/>
    <property type="project" value="TreeGrafter"/>
</dbReference>
<evidence type="ECO:0000256" key="3">
    <source>
        <dbReference type="ARBA" id="ARBA00022630"/>
    </source>
</evidence>
<sequence length="444" mass="50212">MTRETKYRILVSICGEIWMKKYYSNTRRMKQTMETDILILGAGIGGYQTFRVLEKYLKKERLHRKITIVDRNNYFTFVPMLHEAATGSIEPTHCAIPLRALVAGTPHTFCKASVEYIDPKKKIVKTSVGSMSYQYCVIALGSVTNYFKTPGAKEHSQHVRTLDGAMRLKHEFIHTLETCGDEPVTLNIVGGGYTGVEVAGQYADLAKKDLKQLYPNTSIGIRVIQAGDGILPHMSVAIQQKVEKRLVRQGVIIQKNAKVTHVSKGSIEINDHDNIKSDITIWTAGFETLGATYMKTGVNDRGRIDVTGELHMEEFPDTYALGDIANIQDPTTHISYPQLAEAAYHEGTYVAKHLVRTLKHKKTTPFRFHSKGQLMPIGDWYGVAQIGPFVLFGKFAWWIRRTVYLLFMPGFLRKLRIVFDWTLHSFGVRDVISVDTANVEEHTQ</sequence>
<keyword evidence="3" id="KW-0285">Flavoprotein</keyword>
<keyword evidence="5" id="KW-0560">Oxidoreductase</keyword>
<dbReference type="Pfam" id="PF07992">
    <property type="entry name" value="Pyr_redox_2"/>
    <property type="match status" value="1"/>
</dbReference>
<evidence type="ECO:0000256" key="5">
    <source>
        <dbReference type="ARBA" id="ARBA00023002"/>
    </source>
</evidence>
<dbReference type="EMBL" id="PFBY01000010">
    <property type="protein sequence ID" value="PIR76704.1"/>
    <property type="molecule type" value="Genomic_DNA"/>
</dbReference>
<evidence type="ECO:0000256" key="4">
    <source>
        <dbReference type="ARBA" id="ARBA00022827"/>
    </source>
</evidence>
<dbReference type="PANTHER" id="PTHR42913:SF3">
    <property type="entry name" value="64 KDA MITOCHONDRIAL NADH DEHYDROGENASE (EUROFUNG)"/>
    <property type="match status" value="1"/>
</dbReference>
<accession>A0A2H0TX08</accession>
<feature type="domain" description="FAD/NAD(P)-binding" evidence="6">
    <location>
        <begin position="36"/>
        <end position="347"/>
    </location>
</feature>
<protein>
    <recommendedName>
        <fullName evidence="6">FAD/NAD(P)-binding domain-containing protein</fullName>
    </recommendedName>
</protein>
<dbReference type="GO" id="GO:0003955">
    <property type="term" value="F:NAD(P)H dehydrogenase (quinone) activity"/>
    <property type="evidence" value="ECO:0007669"/>
    <property type="project" value="TreeGrafter"/>
</dbReference>
<proteinExistence type="inferred from homology"/>
<evidence type="ECO:0000313" key="7">
    <source>
        <dbReference type="EMBL" id="PIR76704.1"/>
    </source>
</evidence>